<dbReference type="EMBL" id="CP028918">
    <property type="protein sequence ID" value="AWB47318.1"/>
    <property type="molecule type" value="Genomic_DNA"/>
</dbReference>
<gene>
    <name evidence="1" type="ORF">HYN69_01290</name>
</gene>
<reference evidence="1 2" key="1">
    <citation type="submission" date="2018-04" db="EMBL/GenBank/DDBJ databases">
        <title>Genome sequencing of Gemmobacter.</title>
        <authorList>
            <person name="Yi H."/>
            <person name="Baek M.-G."/>
        </authorList>
    </citation>
    <scope>NUCLEOTIDE SEQUENCE [LARGE SCALE GENOMIC DNA]</scope>
    <source>
        <strain evidence="1 2">HYN0069</strain>
    </source>
</reference>
<dbReference type="AlphaFoldDB" id="A0A2S0UHL1"/>
<dbReference type="Proteomes" id="UP000244496">
    <property type="component" value="Chromosome"/>
</dbReference>
<name>A0A2S0UHL1_9RHOB</name>
<sequence length="65" mass="6514">MGCRGAGRALLDGLCVGGFTATVVAGNLRVGLFYAAAGGVELARWAEDVDGRCVTEVVPGFGGAR</sequence>
<evidence type="ECO:0000313" key="1">
    <source>
        <dbReference type="EMBL" id="AWB47318.1"/>
    </source>
</evidence>
<keyword evidence="2" id="KW-1185">Reference proteome</keyword>
<evidence type="ECO:0000313" key="2">
    <source>
        <dbReference type="Proteomes" id="UP000244496"/>
    </source>
</evidence>
<protein>
    <submittedName>
        <fullName evidence="1">Uncharacterized protein</fullName>
    </submittedName>
</protein>
<dbReference type="KEGG" id="geh:HYN69_01290"/>
<proteinExistence type="predicted"/>
<accession>A0A2S0UHL1</accession>
<organism evidence="1 2">
    <name type="scientific">Paragemmobacter aquarius</name>
    <dbReference type="NCBI Taxonomy" id="2169400"/>
    <lineage>
        <taxon>Bacteria</taxon>
        <taxon>Pseudomonadati</taxon>
        <taxon>Pseudomonadota</taxon>
        <taxon>Alphaproteobacteria</taxon>
        <taxon>Rhodobacterales</taxon>
        <taxon>Paracoccaceae</taxon>
        <taxon>Paragemmobacter</taxon>
    </lineage>
</organism>